<organism evidence="3 4">
    <name type="scientific">Desulfomonile tiedjei</name>
    <dbReference type="NCBI Taxonomy" id="2358"/>
    <lineage>
        <taxon>Bacteria</taxon>
        <taxon>Pseudomonadati</taxon>
        <taxon>Thermodesulfobacteriota</taxon>
        <taxon>Desulfomonilia</taxon>
        <taxon>Desulfomonilales</taxon>
        <taxon>Desulfomonilaceae</taxon>
        <taxon>Desulfomonile</taxon>
    </lineage>
</organism>
<dbReference type="PANTHER" id="PTHR33279">
    <property type="entry name" value="SULFUR CARRIER PROTEIN YEDF-RELATED"/>
    <property type="match status" value="1"/>
</dbReference>
<protein>
    <submittedName>
        <fullName evidence="3">Sulfurtransferase-like selenium metabolism protein YedF</fullName>
    </submittedName>
</protein>
<feature type="domain" description="UPF0033" evidence="2">
    <location>
        <begin position="6"/>
        <end position="73"/>
    </location>
</feature>
<reference evidence="3" key="1">
    <citation type="submission" date="2020-07" db="EMBL/GenBank/DDBJ databases">
        <title>Huge and variable diversity of episymbiotic CPR bacteria and DPANN archaea in groundwater ecosystems.</title>
        <authorList>
            <person name="He C.Y."/>
            <person name="Keren R."/>
            <person name="Whittaker M."/>
            <person name="Farag I.F."/>
            <person name="Doudna J."/>
            <person name="Cate J.H.D."/>
            <person name="Banfield J.F."/>
        </authorList>
    </citation>
    <scope>NUCLEOTIDE SEQUENCE</scope>
    <source>
        <strain evidence="3">NC_groundwater_1664_Pr3_B-0.1um_52_9</strain>
    </source>
</reference>
<dbReference type="InterPro" id="IPR003787">
    <property type="entry name" value="Sulphur_relay_DsrE/F-like"/>
</dbReference>
<dbReference type="Pfam" id="PF01206">
    <property type="entry name" value="TusA"/>
    <property type="match status" value="1"/>
</dbReference>
<dbReference type="PANTHER" id="PTHR33279:SF6">
    <property type="entry name" value="SULFUR CARRIER PROTEIN YEDF-RELATED"/>
    <property type="match status" value="1"/>
</dbReference>
<evidence type="ECO:0000259" key="2">
    <source>
        <dbReference type="Pfam" id="PF01206"/>
    </source>
</evidence>
<dbReference type="CDD" id="cd03421">
    <property type="entry name" value="SirA_like_N"/>
    <property type="match status" value="1"/>
</dbReference>
<evidence type="ECO:0000313" key="3">
    <source>
        <dbReference type="EMBL" id="MBI5249618.1"/>
    </source>
</evidence>
<accession>A0A9D6V2M3</accession>
<dbReference type="Gene3D" id="3.30.110.40">
    <property type="entry name" value="TusA-like domain"/>
    <property type="match status" value="1"/>
</dbReference>
<dbReference type="AlphaFoldDB" id="A0A9D6V2M3"/>
<gene>
    <name evidence="3" type="primary">yedF</name>
    <name evidence="3" type="ORF">HY912_08995</name>
</gene>
<proteinExistence type="inferred from homology"/>
<dbReference type="InterPro" id="IPR036868">
    <property type="entry name" value="TusA-like_sf"/>
</dbReference>
<dbReference type="Pfam" id="PF02635">
    <property type="entry name" value="DsrE"/>
    <property type="match status" value="1"/>
</dbReference>
<dbReference type="SUPFAM" id="SSF75169">
    <property type="entry name" value="DsrEFH-like"/>
    <property type="match status" value="1"/>
</dbReference>
<evidence type="ECO:0000313" key="4">
    <source>
        <dbReference type="Proteomes" id="UP000807825"/>
    </source>
</evidence>
<dbReference type="InterPro" id="IPR001455">
    <property type="entry name" value="TusA-like"/>
</dbReference>
<dbReference type="InterPro" id="IPR027396">
    <property type="entry name" value="DsrEFH-like"/>
</dbReference>
<sequence>MNDIFTVDARGLSCPQPVLETKRAFEESDALQLKILVDNAASKENVKRFATNQGCEVQIQGLGAEQYEILVRRPTGEPPAVAIQELLPCPLPDAAESRKNVLYIGTDSMGLGDEELGQKLMRGFLRTWIDITPLPWRMILINSGVKLSTLDEEAVEAISLLEERGVEVLSCGTCLQHFGLTDKLRVGRVTNMFEVIESFNSANKVISPD</sequence>
<dbReference type="EMBL" id="JACRDE010000243">
    <property type="protein sequence ID" value="MBI5249618.1"/>
    <property type="molecule type" value="Genomic_DNA"/>
</dbReference>
<dbReference type="NCBIfam" id="TIGR03527">
    <property type="entry name" value="selenium_YedF"/>
    <property type="match status" value="1"/>
</dbReference>
<evidence type="ECO:0000256" key="1">
    <source>
        <dbReference type="ARBA" id="ARBA00008984"/>
    </source>
</evidence>
<dbReference type="Proteomes" id="UP000807825">
    <property type="component" value="Unassembled WGS sequence"/>
</dbReference>
<dbReference type="InterPro" id="IPR019870">
    <property type="entry name" value="Se_metab_YedF"/>
</dbReference>
<name>A0A9D6V2M3_9BACT</name>
<dbReference type="SUPFAM" id="SSF64307">
    <property type="entry name" value="SirA-like"/>
    <property type="match status" value="1"/>
</dbReference>
<comment type="caution">
    <text evidence="3">The sequence shown here is derived from an EMBL/GenBank/DDBJ whole genome shotgun (WGS) entry which is preliminary data.</text>
</comment>
<comment type="similarity">
    <text evidence="1">Belongs to the sulfur carrier protein TusA family.</text>
</comment>